<name>A0A7C2JZ67_9PLAN</name>
<proteinExistence type="predicted"/>
<sequence length="145" mass="15589">MPDRISLDRTSERLRNDTMGRWLVAGLCLLFVCGCENQQVKEMQSSNEMLTDPALDSFENEHLLGAGYAAGGERPNWAEVKRIVSSEGFKAGIAAFESAPLPSGGDAAKKTAVVDAAKKLSTAASNEEVEAAYKELMAAKTAYRS</sequence>
<protein>
    <submittedName>
        <fullName evidence="1">Uncharacterized protein</fullName>
    </submittedName>
</protein>
<evidence type="ECO:0000313" key="1">
    <source>
        <dbReference type="EMBL" id="HEN16264.1"/>
    </source>
</evidence>
<organism evidence="1">
    <name type="scientific">Schlesneria paludicola</name>
    <dbReference type="NCBI Taxonomy" id="360056"/>
    <lineage>
        <taxon>Bacteria</taxon>
        <taxon>Pseudomonadati</taxon>
        <taxon>Planctomycetota</taxon>
        <taxon>Planctomycetia</taxon>
        <taxon>Planctomycetales</taxon>
        <taxon>Planctomycetaceae</taxon>
        <taxon>Schlesneria</taxon>
    </lineage>
</organism>
<reference evidence="1" key="1">
    <citation type="journal article" date="2020" name="mSystems">
        <title>Genome- and Community-Level Interaction Insights into Carbon Utilization and Element Cycling Functions of Hydrothermarchaeota in Hydrothermal Sediment.</title>
        <authorList>
            <person name="Zhou Z."/>
            <person name="Liu Y."/>
            <person name="Xu W."/>
            <person name="Pan J."/>
            <person name="Luo Z.H."/>
            <person name="Li M."/>
        </authorList>
    </citation>
    <scope>NUCLEOTIDE SEQUENCE [LARGE SCALE GENOMIC DNA]</scope>
    <source>
        <strain evidence="1">SpSt-339</strain>
    </source>
</reference>
<gene>
    <name evidence="1" type="ORF">ENQ76_12450</name>
</gene>
<comment type="caution">
    <text evidence="1">The sequence shown here is derived from an EMBL/GenBank/DDBJ whole genome shotgun (WGS) entry which is preliminary data.</text>
</comment>
<accession>A0A7C2JZ67</accession>
<dbReference type="AlphaFoldDB" id="A0A7C2JZ67"/>
<dbReference type="EMBL" id="DSOK01000344">
    <property type="protein sequence ID" value="HEN16264.1"/>
    <property type="molecule type" value="Genomic_DNA"/>
</dbReference>
<dbReference type="PROSITE" id="PS51257">
    <property type="entry name" value="PROKAR_LIPOPROTEIN"/>
    <property type="match status" value="1"/>
</dbReference>